<gene>
    <name evidence="15 18" type="primary">rne</name>
    <name evidence="18" type="ORF">GCM10022278_08370</name>
</gene>
<dbReference type="PANTHER" id="PTHR30001">
    <property type="entry name" value="RIBONUCLEASE"/>
    <property type="match status" value="1"/>
</dbReference>
<evidence type="ECO:0000256" key="12">
    <source>
        <dbReference type="ARBA" id="ARBA00022842"/>
    </source>
</evidence>
<evidence type="ECO:0000256" key="7">
    <source>
        <dbReference type="ARBA" id="ARBA00022722"/>
    </source>
</evidence>
<evidence type="ECO:0000256" key="5">
    <source>
        <dbReference type="ARBA" id="ARBA00022552"/>
    </source>
</evidence>
<dbReference type="EMBL" id="BAABBO010000001">
    <property type="protein sequence ID" value="GAA3951601.1"/>
    <property type="molecule type" value="Genomic_DNA"/>
</dbReference>
<keyword evidence="14 15" id="KW-0472">Membrane</keyword>
<evidence type="ECO:0000256" key="9">
    <source>
        <dbReference type="ARBA" id="ARBA00022730"/>
    </source>
</evidence>
<feature type="compositionally biased region" description="Low complexity" evidence="16">
    <location>
        <begin position="680"/>
        <end position="691"/>
    </location>
</feature>
<evidence type="ECO:0000256" key="16">
    <source>
        <dbReference type="SAM" id="MobiDB-lite"/>
    </source>
</evidence>
<proteinExistence type="inferred from homology"/>
<accession>A0ABP7NPQ9</accession>
<sequence length="1000" mass="108828">MLINATQREELRVALVDGQKLYDLDIEAATREQKKANIYKGKITRVEQSLEAAFVDFGAERHGFLPLKEVAKNYFDKPQNDQKGGKPILREGTEVIVQVDKEERGNKGAALTTYISLAGRYLVLMPNNAKAGGISRRIEGEEREQLKDATRGLETPKGMGTIVRTAGVGRTTEELQGDLDYLIQVWSSIEQATAARKAPFLVYQESNVVIRAVRDYLRNDIGEVLIDNPEVYQDALTFVRAVVPSMENKVKLYAEDIPLFNRYQIESQIETAYQREVRLPSGGSIVIDPTEALISIDINSARATKGGDIEETAFQTNCEAADEIARQLRLRDMGGLAVIDFIDMMSNKNQREVENRLRSALEIDRARVQMGKISRFGLLEMSRQRLRPSLGETRSETCPRCEGQGTIRTIESLALTIIRLMEEEAVKDRTTEVRAICPVNVGTYLLNEKRIQLCAIEKRLKVSLIIVPTPSIETPQFEVQRIRDDASNLGETSYTVTPEELADEDQSMDFMFKRGPVREEAAVKGVIPMPAPAARPAATVEPAPAPATRVASAPEQPSQEAGLLSRLKNKLGAMFGAHQAPESPPPKAEGAAQKPRQVQSPAEQREDGRRNKRNDRSRPARNRGERPARGEGRGDQSAATGRTSGERDNNASRRSQAPANQADAQTGGRQERETAKTDDSAGNAQSSNSGNRPTGADGEPRRSRRGGRNRGNRGNRQNRQAGDNRNTDQDSSSDDNSNDRSDESGAQSADSPQKASEFARPRRNRGSGSSVKTPEPTRAVASSDAAPGQMQAESQTKQPREPKPEAPDTPKSEAQSEPKAASQADSGEQRGRDSSPTPIDSVNATTLNPEKIEQATRDVVAKSAAAEAVASEASEGKASQSEVKAEDPKAADTRRVENRVSPQAPQNAASTQRPARTSRGQQSAQGRRAPAERDGNVAESTSGSESDGNVVRAHNDPRERKRRQQQEAAGSAAQSDGSGNQAEPNGNKTDGNNDGASANG</sequence>
<keyword evidence="2 15" id="KW-1003">Cell membrane</keyword>
<organism evidence="18 19">
    <name type="scientific">Allohahella marinimesophila</name>
    <dbReference type="NCBI Taxonomy" id="1054972"/>
    <lineage>
        <taxon>Bacteria</taxon>
        <taxon>Pseudomonadati</taxon>
        <taxon>Pseudomonadota</taxon>
        <taxon>Gammaproteobacteria</taxon>
        <taxon>Oceanospirillales</taxon>
        <taxon>Hahellaceae</taxon>
        <taxon>Allohahella</taxon>
    </lineage>
</organism>
<feature type="compositionally biased region" description="Polar residues" evidence="16">
    <location>
        <begin position="983"/>
        <end position="1000"/>
    </location>
</feature>
<keyword evidence="12 15" id="KW-0460">Magnesium</keyword>
<feature type="region of interest" description="Disordered" evidence="16">
    <location>
        <begin position="576"/>
        <end position="1000"/>
    </location>
</feature>
<dbReference type="SMART" id="SM00316">
    <property type="entry name" value="S1"/>
    <property type="match status" value="1"/>
</dbReference>
<feature type="binding site" evidence="15">
    <location>
        <position position="398"/>
    </location>
    <ligand>
        <name>Zn(2+)</name>
        <dbReference type="ChEBI" id="CHEBI:29105"/>
        <note>ligand shared between dimeric partners</note>
    </ligand>
</feature>
<feature type="compositionally biased region" description="Polar residues" evidence="16">
    <location>
        <begin position="938"/>
        <end position="947"/>
    </location>
</feature>
<comment type="subcellular location">
    <subcellularLocation>
        <location evidence="15">Cytoplasm</location>
    </subcellularLocation>
    <subcellularLocation>
        <location evidence="15">Cell inner membrane</location>
        <topology evidence="15">Peripheral membrane protein</topology>
        <orientation evidence="15">Cytoplasmic side</orientation>
    </subcellularLocation>
</comment>
<evidence type="ECO:0000256" key="14">
    <source>
        <dbReference type="ARBA" id="ARBA00023136"/>
    </source>
</evidence>
<feature type="compositionally biased region" description="Polar residues" evidence="16">
    <location>
        <begin position="900"/>
        <end position="925"/>
    </location>
</feature>
<protein>
    <recommendedName>
        <fullName evidence="15">Ribonuclease E</fullName>
        <shortName evidence="15">RNase E</shortName>
        <ecNumber evidence="15">3.1.26.12</ecNumber>
    </recommendedName>
</protein>
<feature type="compositionally biased region" description="Low complexity" evidence="16">
    <location>
        <begin position="534"/>
        <end position="551"/>
    </location>
</feature>
<feature type="binding site" evidence="15">
    <location>
        <position position="340"/>
    </location>
    <ligand>
        <name>Mg(2+)</name>
        <dbReference type="ChEBI" id="CHEBI:18420"/>
        <note>catalytic</note>
    </ligand>
</feature>
<dbReference type="Gene3D" id="3.40.1260.20">
    <property type="entry name" value="Ribonuclease E, catalytic domain"/>
    <property type="match status" value="1"/>
</dbReference>
<keyword evidence="6 15" id="KW-0819">tRNA processing</keyword>
<dbReference type="PROSITE" id="PS50126">
    <property type="entry name" value="S1"/>
    <property type="match status" value="1"/>
</dbReference>
<dbReference type="InterPro" id="IPR004659">
    <property type="entry name" value="RNase_E/G"/>
</dbReference>
<evidence type="ECO:0000256" key="11">
    <source>
        <dbReference type="ARBA" id="ARBA00022801"/>
    </source>
</evidence>
<dbReference type="NCBIfam" id="TIGR00757">
    <property type="entry name" value="RNaseEG"/>
    <property type="match status" value="1"/>
</dbReference>
<keyword evidence="4 15" id="KW-0997">Cell inner membrane</keyword>
<dbReference type="InterPro" id="IPR012340">
    <property type="entry name" value="NA-bd_OB-fold"/>
</dbReference>
<evidence type="ECO:0000313" key="18">
    <source>
        <dbReference type="EMBL" id="GAA3951601.1"/>
    </source>
</evidence>
<evidence type="ECO:0000256" key="15">
    <source>
        <dbReference type="HAMAP-Rule" id="MF_00970"/>
    </source>
</evidence>
<keyword evidence="11 15" id="KW-0378">Hydrolase</keyword>
<evidence type="ECO:0000313" key="19">
    <source>
        <dbReference type="Proteomes" id="UP001501337"/>
    </source>
</evidence>
<evidence type="ECO:0000256" key="3">
    <source>
        <dbReference type="ARBA" id="ARBA00022490"/>
    </source>
</evidence>
<keyword evidence="10 15" id="KW-0255">Endonuclease</keyword>
<evidence type="ECO:0000256" key="4">
    <source>
        <dbReference type="ARBA" id="ARBA00022519"/>
    </source>
</evidence>
<feature type="compositionally biased region" description="Low complexity" evidence="16">
    <location>
        <begin position="861"/>
        <end position="879"/>
    </location>
</feature>
<feature type="region of interest" description="Disordered" evidence="16">
    <location>
        <begin position="534"/>
        <end position="561"/>
    </location>
</feature>
<dbReference type="Proteomes" id="UP001501337">
    <property type="component" value="Unassembled WGS sequence"/>
</dbReference>
<reference evidence="19" key="1">
    <citation type="journal article" date="2019" name="Int. J. Syst. Evol. Microbiol.">
        <title>The Global Catalogue of Microorganisms (GCM) 10K type strain sequencing project: providing services to taxonomists for standard genome sequencing and annotation.</title>
        <authorList>
            <consortium name="The Broad Institute Genomics Platform"/>
            <consortium name="The Broad Institute Genome Sequencing Center for Infectious Disease"/>
            <person name="Wu L."/>
            <person name="Ma J."/>
        </authorList>
    </citation>
    <scope>NUCLEOTIDE SEQUENCE [LARGE SCALE GENOMIC DNA]</scope>
    <source>
        <strain evidence="19">JCM 17555</strain>
    </source>
</reference>
<dbReference type="InterPro" id="IPR019307">
    <property type="entry name" value="RNA-bd_AU-1/RNase_E/G"/>
</dbReference>
<comment type="function">
    <text evidence="15">Endoribonuclease that plays a central role in RNA processing and decay. Required for the maturation of 5S and 16S rRNAs and the majority of tRNAs. Also involved in the degradation of most mRNAs.</text>
</comment>
<feature type="compositionally biased region" description="Polar residues" evidence="16">
    <location>
        <begin position="745"/>
        <end position="754"/>
    </location>
</feature>
<feature type="compositionally biased region" description="Polar residues" evidence="16">
    <location>
        <begin position="652"/>
        <end position="668"/>
    </location>
</feature>
<feature type="domain" description="S1 motif" evidence="17">
    <location>
        <begin position="36"/>
        <end position="114"/>
    </location>
</feature>
<evidence type="ECO:0000256" key="1">
    <source>
        <dbReference type="ARBA" id="ARBA00005663"/>
    </source>
</evidence>
<feature type="binding site" evidence="15">
    <location>
        <position position="401"/>
    </location>
    <ligand>
        <name>Zn(2+)</name>
        <dbReference type="ChEBI" id="CHEBI:29105"/>
        <note>ligand shared between dimeric partners</note>
    </ligand>
</feature>
<feature type="compositionally biased region" description="Basic and acidic residues" evidence="16">
    <location>
        <begin position="669"/>
        <end position="679"/>
    </location>
</feature>
<keyword evidence="15" id="KW-0862">Zinc</keyword>
<dbReference type="InterPro" id="IPR028878">
    <property type="entry name" value="RNase_E"/>
</dbReference>
<dbReference type="SUPFAM" id="SSF50249">
    <property type="entry name" value="Nucleic acid-binding proteins"/>
    <property type="match status" value="1"/>
</dbReference>
<dbReference type="Pfam" id="PF00575">
    <property type="entry name" value="S1"/>
    <property type="match status" value="1"/>
</dbReference>
<feature type="compositionally biased region" description="Low complexity" evidence="16">
    <location>
        <begin position="966"/>
        <end position="982"/>
    </location>
</feature>
<name>A0ABP7NPQ9_9GAMM</name>
<evidence type="ECO:0000256" key="6">
    <source>
        <dbReference type="ARBA" id="ARBA00022694"/>
    </source>
</evidence>
<evidence type="ECO:0000256" key="8">
    <source>
        <dbReference type="ARBA" id="ARBA00022723"/>
    </source>
</evidence>
<dbReference type="HAMAP" id="MF_00970">
    <property type="entry name" value="RNase_E"/>
    <property type="match status" value="1"/>
</dbReference>
<feature type="compositionally biased region" description="Basic and acidic residues" evidence="16">
    <location>
        <begin position="603"/>
        <end position="634"/>
    </location>
</feature>
<evidence type="ECO:0000256" key="10">
    <source>
        <dbReference type="ARBA" id="ARBA00022759"/>
    </source>
</evidence>
<keyword evidence="3 15" id="KW-0963">Cytoplasm</keyword>
<dbReference type="InterPro" id="IPR003029">
    <property type="entry name" value="S1_domain"/>
</dbReference>
<evidence type="ECO:0000256" key="2">
    <source>
        <dbReference type="ARBA" id="ARBA00022475"/>
    </source>
</evidence>
<dbReference type="PANTHER" id="PTHR30001:SF1">
    <property type="entry name" value="RIBONUCLEASE E_G-LIKE PROTEIN, CHLOROPLASTIC"/>
    <property type="match status" value="1"/>
</dbReference>
<dbReference type="InterPro" id="IPR048583">
    <property type="entry name" value="RNase_E_G_thioredoxin-like"/>
</dbReference>
<comment type="cofactor">
    <cofactor evidence="15">
        <name>Mg(2+)</name>
        <dbReference type="ChEBI" id="CHEBI:18420"/>
    </cofactor>
    <text evidence="15">Binds 1 Mg(2+) ion per subunit.</text>
</comment>
<feature type="compositionally biased region" description="Basic residues" evidence="16">
    <location>
        <begin position="702"/>
        <end position="713"/>
    </location>
</feature>
<dbReference type="EC" id="3.1.26.12" evidence="15"/>
<comment type="cofactor">
    <cofactor evidence="15">
        <name>Zn(2+)</name>
        <dbReference type="ChEBI" id="CHEBI:29105"/>
    </cofactor>
    <text evidence="15">Binds 2 Zn(2+) ions per homotetramer.</text>
</comment>
<feature type="region of interest" description="Required for zinc-mediated homotetramerization and catalytic activity" evidence="15">
    <location>
        <begin position="398"/>
        <end position="401"/>
    </location>
</feature>
<comment type="subunit">
    <text evidence="15">Component of the RNA degradosome, which is a multiprotein complex involved in RNA processing and mRNA degradation. Within the RNA degradosome, RNase E assembles into a homotetramer formed by a dimer of dimers.</text>
</comment>
<dbReference type="Pfam" id="PF20833">
    <property type="entry name" value="RNase_E_G_Thio"/>
    <property type="match status" value="1"/>
</dbReference>
<keyword evidence="8 15" id="KW-0479">Metal-binding</keyword>
<comment type="similarity">
    <text evidence="15">Belongs to the RNase E/G family. RNase E subfamily.</text>
</comment>
<feature type="binding site" evidence="15">
    <location>
        <position position="297"/>
    </location>
    <ligand>
        <name>Mg(2+)</name>
        <dbReference type="ChEBI" id="CHEBI:18420"/>
        <note>catalytic</note>
    </ligand>
</feature>
<keyword evidence="9 15" id="KW-0699">rRNA-binding</keyword>
<dbReference type="Gene3D" id="2.40.50.140">
    <property type="entry name" value="Nucleic acid-binding proteins"/>
    <property type="match status" value="1"/>
</dbReference>
<evidence type="ECO:0000256" key="13">
    <source>
        <dbReference type="ARBA" id="ARBA00022884"/>
    </source>
</evidence>
<keyword evidence="15" id="KW-0820">tRNA-binding</keyword>
<dbReference type="CDD" id="cd04453">
    <property type="entry name" value="S1_RNase_E"/>
    <property type="match status" value="1"/>
</dbReference>
<feature type="compositionally biased region" description="Basic and acidic residues" evidence="16">
    <location>
        <begin position="850"/>
        <end position="860"/>
    </location>
</feature>
<feature type="compositionally biased region" description="Low complexity" evidence="16">
    <location>
        <begin position="714"/>
        <end position="724"/>
    </location>
</feature>
<comment type="similarity">
    <text evidence="1">Belongs to the RNase E/G family. RNase G subfamily.</text>
</comment>
<comment type="caution">
    <text evidence="18">The sequence shown here is derived from an EMBL/GenBank/DDBJ whole genome shotgun (WGS) entry which is preliminary data.</text>
</comment>
<dbReference type="Pfam" id="PF10150">
    <property type="entry name" value="RNase_E_G"/>
    <property type="match status" value="1"/>
</dbReference>
<keyword evidence="7 15" id="KW-0540">Nuclease</keyword>
<keyword evidence="5 15" id="KW-0698">rRNA processing</keyword>
<feature type="compositionally biased region" description="Basic and acidic residues" evidence="16">
    <location>
        <begin position="798"/>
        <end position="816"/>
    </location>
</feature>
<keyword evidence="13 15" id="KW-0694">RNA-binding</keyword>
<feature type="compositionally biased region" description="Polar residues" evidence="16">
    <location>
        <begin position="834"/>
        <end position="848"/>
    </location>
</feature>
<comment type="catalytic activity">
    <reaction evidence="15">
        <text>Endonucleolytic cleavage of single-stranded RNA in A- and U-rich regions.</text>
        <dbReference type="EC" id="3.1.26.12"/>
    </reaction>
</comment>
<feature type="compositionally biased region" description="Basic and acidic residues" evidence="16">
    <location>
        <begin position="883"/>
        <end position="898"/>
    </location>
</feature>
<keyword evidence="19" id="KW-1185">Reference proteome</keyword>
<evidence type="ECO:0000259" key="17">
    <source>
        <dbReference type="PROSITE" id="PS50126"/>
    </source>
</evidence>